<gene>
    <name evidence="1" type="ORF">LEA_08495</name>
</gene>
<proteinExistence type="predicted"/>
<comment type="caution">
    <text evidence="1">The sequence shown here is derived from an EMBL/GenBank/DDBJ whole genome shotgun (WGS) entry which is preliminary data.</text>
</comment>
<protein>
    <recommendedName>
        <fullName evidence="2">XRE family transcriptional regulator</fullName>
    </recommendedName>
</protein>
<accession>K1UC22</accession>
<organism evidence="1">
    <name type="scientific">human gut metagenome</name>
    <dbReference type="NCBI Taxonomy" id="408170"/>
    <lineage>
        <taxon>unclassified sequences</taxon>
        <taxon>metagenomes</taxon>
        <taxon>organismal metagenomes</taxon>
    </lineage>
</organism>
<dbReference type="AlphaFoldDB" id="K1UC22"/>
<evidence type="ECO:0000313" key="1">
    <source>
        <dbReference type="EMBL" id="EKC69041.1"/>
    </source>
</evidence>
<sequence length="99" mass="10799">MKRTDLKNIAGISSSTLAKLGKDEYVSLESIEILCVLKAIKAASEDESIATHHPILSATLAANSSDILTDIHSHIYYDSPTEHRYKVPYGSIVIRGPDC</sequence>
<reference evidence="1" key="1">
    <citation type="journal article" date="2013" name="Environ. Microbiol.">
        <title>Microbiota from the distal guts of lean and obese adolescents exhibit partial functional redundancy besides clear differences in community structure.</title>
        <authorList>
            <person name="Ferrer M."/>
            <person name="Ruiz A."/>
            <person name="Lanza F."/>
            <person name="Haange S.B."/>
            <person name="Oberbach A."/>
            <person name="Till H."/>
            <person name="Bargiela R."/>
            <person name="Campoy C."/>
            <person name="Segura M.T."/>
            <person name="Richter M."/>
            <person name="von Bergen M."/>
            <person name="Seifert J."/>
            <person name="Suarez A."/>
        </authorList>
    </citation>
    <scope>NUCLEOTIDE SEQUENCE</scope>
</reference>
<name>K1UC22_9ZZZZ</name>
<dbReference type="EMBL" id="AJWY01005654">
    <property type="protein sequence ID" value="EKC69041.1"/>
    <property type="molecule type" value="Genomic_DNA"/>
</dbReference>
<evidence type="ECO:0008006" key="2">
    <source>
        <dbReference type="Google" id="ProtNLM"/>
    </source>
</evidence>